<dbReference type="AlphaFoldDB" id="A0A388TB85"/>
<comment type="caution">
    <text evidence="1">The sequence shown here is derived from an EMBL/GenBank/DDBJ whole genome shotgun (WGS) entry which is preliminary data.</text>
</comment>
<sequence>MTQKFIEIKDNGLIKHLRSLANFDGINNIVKDVALKTNAKLKANTPTHYFRNSRTKTGNTKRGWRAPIQLGIGKYLIRNSITTSNNRWLIVNLLDEGTAIMAARPFIKNILSDARKELKERVHVWIQSKL</sequence>
<proteinExistence type="predicted"/>
<name>A0A388TB85_TERA1</name>
<evidence type="ECO:0000313" key="2">
    <source>
        <dbReference type="Proteomes" id="UP000269352"/>
    </source>
</evidence>
<keyword evidence="2" id="KW-1185">Reference proteome</keyword>
<organism evidence="1 2">
    <name type="scientific">Termititenax aidoneus</name>
    <dbReference type="NCBI Taxonomy" id="2218524"/>
    <lineage>
        <taxon>Bacteria</taxon>
        <taxon>Bacillati</taxon>
        <taxon>Candidatus Margulisiibacteriota</taxon>
        <taxon>Candidatus Termititenacia</taxon>
        <taxon>Candidatus Termititenacales</taxon>
        <taxon>Candidatus Termititenacaceae</taxon>
        <taxon>Candidatus Termititenax</taxon>
    </lineage>
</organism>
<evidence type="ECO:0000313" key="1">
    <source>
        <dbReference type="EMBL" id="GBR74041.1"/>
    </source>
</evidence>
<dbReference type="EMBL" id="BGZN01000027">
    <property type="protein sequence ID" value="GBR74041.1"/>
    <property type="molecule type" value="Genomic_DNA"/>
</dbReference>
<accession>A0A388TB85</accession>
<gene>
    <name evidence="1" type="ORF">NO1_1278</name>
</gene>
<dbReference type="Proteomes" id="UP000269352">
    <property type="component" value="Unassembled WGS sequence"/>
</dbReference>
<protein>
    <submittedName>
        <fullName evidence="1">Uncharacterized protein</fullName>
    </submittedName>
</protein>
<reference evidence="1 2" key="1">
    <citation type="journal article" date="2019" name="ISME J.">
        <title>Genome analyses of uncultured TG2/ZB3 bacteria in 'Margulisbacteria' specifically attached to ectosymbiotic spirochetes of protists in the termite gut.</title>
        <authorList>
            <person name="Utami Y.D."/>
            <person name="Kuwahara H."/>
            <person name="Igai K."/>
            <person name="Murakami T."/>
            <person name="Sugaya K."/>
            <person name="Morikawa T."/>
            <person name="Nagura Y."/>
            <person name="Yuki M."/>
            <person name="Deevong P."/>
            <person name="Inoue T."/>
            <person name="Kihara K."/>
            <person name="Lo N."/>
            <person name="Yamada A."/>
            <person name="Ohkuma M."/>
            <person name="Hongoh Y."/>
        </authorList>
    </citation>
    <scope>NUCLEOTIDE SEQUENCE [LARGE SCALE GENOMIC DNA]</scope>
    <source>
        <strain evidence="1">NkOx7-01</strain>
    </source>
</reference>